<accession>A0ABR9QXL0</accession>
<keyword evidence="4" id="KW-0276">Fatty acid metabolism</keyword>
<evidence type="ECO:0000313" key="10">
    <source>
        <dbReference type="EMBL" id="MBE5035576.1"/>
    </source>
</evidence>
<dbReference type="InterPro" id="IPR029069">
    <property type="entry name" value="HotDog_dom_sf"/>
</dbReference>
<dbReference type="Pfam" id="PF20791">
    <property type="entry name" value="Acyl-ACP_TE_C"/>
    <property type="match status" value="1"/>
</dbReference>
<evidence type="ECO:0000259" key="9">
    <source>
        <dbReference type="Pfam" id="PF20791"/>
    </source>
</evidence>
<keyword evidence="7" id="KW-0275">Fatty acid biosynthesis</keyword>
<evidence type="ECO:0000256" key="3">
    <source>
        <dbReference type="ARBA" id="ARBA00022801"/>
    </source>
</evidence>
<proteinExistence type="inferred from homology"/>
<feature type="domain" description="Acyl-ACP thioesterase N-terminal hotdog" evidence="8">
    <location>
        <begin position="13"/>
        <end position="137"/>
    </location>
</feature>
<keyword evidence="6" id="KW-0443">Lipid metabolism</keyword>
<dbReference type="Gene3D" id="3.10.129.10">
    <property type="entry name" value="Hotdog Thioesterase"/>
    <property type="match status" value="1"/>
</dbReference>
<evidence type="ECO:0000256" key="4">
    <source>
        <dbReference type="ARBA" id="ARBA00022832"/>
    </source>
</evidence>
<protein>
    <recommendedName>
        <fullName evidence="12">Acyl-ACP thioesterase</fullName>
    </recommendedName>
</protein>
<keyword evidence="5" id="KW-0809">Transit peptide</keyword>
<comment type="similarity">
    <text evidence="1">Belongs to the acyl-ACP thioesterase family.</text>
</comment>
<evidence type="ECO:0000256" key="5">
    <source>
        <dbReference type="ARBA" id="ARBA00022946"/>
    </source>
</evidence>
<evidence type="ECO:0000256" key="6">
    <source>
        <dbReference type="ARBA" id="ARBA00023098"/>
    </source>
</evidence>
<dbReference type="Proteomes" id="UP001516588">
    <property type="component" value="Unassembled WGS sequence"/>
</dbReference>
<gene>
    <name evidence="10" type="ORF">INF20_04675</name>
</gene>
<dbReference type="InterPro" id="IPR002864">
    <property type="entry name" value="Acyl-ACP_thioesterase_NHD"/>
</dbReference>
<evidence type="ECO:0000256" key="2">
    <source>
        <dbReference type="ARBA" id="ARBA00022516"/>
    </source>
</evidence>
<dbReference type="SUPFAM" id="SSF54637">
    <property type="entry name" value="Thioesterase/thiol ester dehydrase-isomerase"/>
    <property type="match status" value="2"/>
</dbReference>
<dbReference type="EMBL" id="JADCKA010000006">
    <property type="protein sequence ID" value="MBE5035576.1"/>
    <property type="molecule type" value="Genomic_DNA"/>
</dbReference>
<evidence type="ECO:0000256" key="7">
    <source>
        <dbReference type="ARBA" id="ARBA00023160"/>
    </source>
</evidence>
<dbReference type="RefSeq" id="WP_226385224.1">
    <property type="nucleotide sequence ID" value="NZ_JADCKA010000006.1"/>
</dbReference>
<feature type="domain" description="Acyl-ACP thioesterase-like C-terminal" evidence="9">
    <location>
        <begin position="162"/>
        <end position="259"/>
    </location>
</feature>
<dbReference type="Pfam" id="PF01643">
    <property type="entry name" value="Acyl-ACP_TE"/>
    <property type="match status" value="1"/>
</dbReference>
<keyword evidence="11" id="KW-1185">Reference proteome</keyword>
<sequence>MYGKINEDGRLFKKYRIQYNEINTTLRLKPQRAVEMCQDTAVCHSDEAGYTLDFFTENHCGWVLTGWHIIFGKLPKEGEDMDLATWTRPYKRLQADRSFRATDMDGNEIFRAMSRWFLFDTEKRRPKRFHSDFFDAYVPSELEIAIPEEDYTQPPLELYELSDTREFRVTRRDIDSNFHTNNIAYLDWAFDDVDDELFDSYTISELRAEYIKEAVKGDLVKSRYYKRTIDAKNIEVTSVFSDAEDDSKVLCRVTTLWHK</sequence>
<dbReference type="PANTHER" id="PTHR31727">
    <property type="entry name" value="OLEOYL-ACYL CARRIER PROTEIN THIOESTERASE 1, CHLOROPLASTIC"/>
    <property type="match status" value="1"/>
</dbReference>
<comment type="caution">
    <text evidence="10">The sequence shown here is derived from an EMBL/GenBank/DDBJ whole genome shotgun (WGS) entry which is preliminary data.</text>
</comment>
<organism evidence="10 11">
    <name type="scientific">Gallibacter intestinalis</name>
    <dbReference type="NCBI Taxonomy" id="2779356"/>
    <lineage>
        <taxon>Bacteria</taxon>
        <taxon>Bacillati</taxon>
        <taxon>Bacillota</taxon>
        <taxon>Clostridia</taxon>
        <taxon>Eubacteriales</taxon>
        <taxon>Eubacteriaceae</taxon>
        <taxon>Gallibacter</taxon>
    </lineage>
</organism>
<evidence type="ECO:0008006" key="12">
    <source>
        <dbReference type="Google" id="ProtNLM"/>
    </source>
</evidence>
<name>A0ABR9QXL0_9FIRM</name>
<keyword evidence="3" id="KW-0378">Hydrolase</keyword>
<evidence type="ECO:0000256" key="1">
    <source>
        <dbReference type="ARBA" id="ARBA00006500"/>
    </source>
</evidence>
<reference evidence="10 11" key="1">
    <citation type="submission" date="2020-10" db="EMBL/GenBank/DDBJ databases">
        <title>ChiBAC.</title>
        <authorList>
            <person name="Zenner C."/>
            <person name="Hitch T.C.A."/>
            <person name="Clavel T."/>
        </authorList>
    </citation>
    <scope>NUCLEOTIDE SEQUENCE [LARGE SCALE GENOMIC DNA]</scope>
    <source>
        <strain evidence="10 11">DSM 108706</strain>
    </source>
</reference>
<dbReference type="PANTHER" id="PTHR31727:SF6">
    <property type="entry name" value="OLEOYL-ACYL CARRIER PROTEIN THIOESTERASE 1, CHLOROPLASTIC"/>
    <property type="match status" value="1"/>
</dbReference>
<keyword evidence="2" id="KW-0444">Lipid biosynthesis</keyword>
<evidence type="ECO:0000259" key="8">
    <source>
        <dbReference type="Pfam" id="PF01643"/>
    </source>
</evidence>
<evidence type="ECO:0000313" key="11">
    <source>
        <dbReference type="Proteomes" id="UP001516588"/>
    </source>
</evidence>
<dbReference type="InterPro" id="IPR045023">
    <property type="entry name" value="FATA/B"/>
</dbReference>
<dbReference type="InterPro" id="IPR049427">
    <property type="entry name" value="Acyl-ACP_TE_C"/>
</dbReference>